<protein>
    <submittedName>
        <fullName evidence="2">Uncharacterized protein</fullName>
    </submittedName>
</protein>
<evidence type="ECO:0000256" key="1">
    <source>
        <dbReference type="SAM" id="SignalP"/>
    </source>
</evidence>
<feature type="signal peptide" evidence="1">
    <location>
        <begin position="1"/>
        <end position="21"/>
    </location>
</feature>
<reference evidence="2 3" key="1">
    <citation type="submission" date="2018-11" db="EMBL/GenBank/DDBJ databases">
        <title>Schleiferia aggregans sp. nov., a moderately thermophilic heterotrophic bacterium isolated from microbial mats at a terrestrial hot spring.</title>
        <authorList>
            <person name="Iino T."/>
            <person name="Ohkuma M."/>
            <person name="Haruta S."/>
        </authorList>
    </citation>
    <scope>NUCLEOTIDE SEQUENCE [LARGE SCALE GENOMIC DNA]</scope>
    <source>
        <strain evidence="2 3">LA</strain>
    </source>
</reference>
<evidence type="ECO:0000313" key="2">
    <source>
        <dbReference type="EMBL" id="GCD76645.1"/>
    </source>
</evidence>
<organism evidence="2 3">
    <name type="scientific">Thermaurantimonas aggregans</name>
    <dbReference type="NCBI Taxonomy" id="2173829"/>
    <lineage>
        <taxon>Bacteria</taxon>
        <taxon>Pseudomonadati</taxon>
        <taxon>Bacteroidota</taxon>
        <taxon>Flavobacteriia</taxon>
        <taxon>Flavobacteriales</taxon>
        <taxon>Schleiferiaceae</taxon>
        <taxon>Thermaurantimonas</taxon>
    </lineage>
</organism>
<dbReference type="Proteomes" id="UP000286715">
    <property type="component" value="Unassembled WGS sequence"/>
</dbReference>
<dbReference type="EMBL" id="BHZE01000001">
    <property type="protein sequence ID" value="GCD76645.1"/>
    <property type="molecule type" value="Genomic_DNA"/>
</dbReference>
<accession>A0A401XI07</accession>
<proteinExistence type="predicted"/>
<dbReference type="OrthoDB" id="9805017at2"/>
<keyword evidence="3" id="KW-1185">Reference proteome</keyword>
<gene>
    <name evidence="2" type="ORF">JCM31826_01270</name>
</gene>
<dbReference type="AlphaFoldDB" id="A0A401XI07"/>
<name>A0A401XI07_9FLAO</name>
<dbReference type="RefSeq" id="WP_124396720.1">
    <property type="nucleotide sequence ID" value="NZ_BHZE01000001.1"/>
</dbReference>
<sequence>MKKLIYLLVLPIYVTSQPSLTEVFLPQYIQGINGTNNNRVPFVYRVTIDGLTPNATYRYFNQVVTSSDGATTNGAGNVIFYSNTGYAFTSKTKFNKFRNVLNKKLM</sequence>
<keyword evidence="1" id="KW-0732">Signal</keyword>
<feature type="chain" id="PRO_5019267676" evidence="1">
    <location>
        <begin position="22"/>
        <end position="106"/>
    </location>
</feature>
<comment type="caution">
    <text evidence="2">The sequence shown here is derived from an EMBL/GenBank/DDBJ whole genome shotgun (WGS) entry which is preliminary data.</text>
</comment>
<evidence type="ECO:0000313" key="3">
    <source>
        <dbReference type="Proteomes" id="UP000286715"/>
    </source>
</evidence>